<feature type="signal peptide" evidence="1">
    <location>
        <begin position="1"/>
        <end position="22"/>
    </location>
</feature>
<dbReference type="Proteomes" id="UP000321323">
    <property type="component" value="Chromosome"/>
</dbReference>
<evidence type="ECO:0000259" key="2">
    <source>
        <dbReference type="Pfam" id="PF07589"/>
    </source>
</evidence>
<dbReference type="NCBIfam" id="TIGR02595">
    <property type="entry name" value="PEP_CTERM"/>
    <property type="match status" value="1"/>
</dbReference>
<evidence type="ECO:0000313" key="4">
    <source>
        <dbReference type="Proteomes" id="UP000321323"/>
    </source>
</evidence>
<dbReference type="InterPro" id="IPR013424">
    <property type="entry name" value="Ice-binding_C"/>
</dbReference>
<reference evidence="3 4" key="1">
    <citation type="journal article" date="2019" name="Int. J. Syst. Evol. Microbiol.">
        <title>The Draft Whole-Genome Sequence of the Antibiotic Producer Empedobacter haloabium ATCC 31962 Provides Indications for Its Taxonomic Reclassification.</title>
        <authorList>
            <person name="Miess H."/>
            <person name="Arlt P."/>
            <person name="Apel A.K."/>
            <person name="Weber T."/>
            <person name="Nieselt K."/>
            <person name="Hanssen F."/>
            <person name="Czemmel S."/>
            <person name="Nahnsen S."/>
            <person name="Gross H."/>
        </authorList>
    </citation>
    <scope>NUCLEOTIDE SEQUENCE [LARGE SCALE GENOMIC DNA]</scope>
    <source>
        <strain evidence="3 4">ATCC 31962</strain>
    </source>
</reference>
<dbReference type="EMBL" id="CP136508">
    <property type="protein sequence ID" value="WUR11926.1"/>
    <property type="molecule type" value="Genomic_DNA"/>
</dbReference>
<gene>
    <name evidence="3" type="ORF">E7V67_019800</name>
</gene>
<feature type="domain" description="Ice-binding protein C-terminal" evidence="2">
    <location>
        <begin position="247"/>
        <end position="270"/>
    </location>
</feature>
<proteinExistence type="predicted"/>
<keyword evidence="4" id="KW-1185">Reference proteome</keyword>
<name>A0ABZ1UIK3_9BURK</name>
<organism evidence="3 4">
    <name type="scientific">[Empedobacter] haloabium</name>
    <dbReference type="NCBI Taxonomy" id="592317"/>
    <lineage>
        <taxon>Bacteria</taxon>
        <taxon>Pseudomonadati</taxon>
        <taxon>Pseudomonadota</taxon>
        <taxon>Betaproteobacteria</taxon>
        <taxon>Burkholderiales</taxon>
        <taxon>Oxalobacteraceae</taxon>
        <taxon>Telluria group</taxon>
        <taxon>Telluria group incertae sedis</taxon>
    </lineage>
</organism>
<keyword evidence="1" id="KW-0732">Signal</keyword>
<evidence type="ECO:0000313" key="3">
    <source>
        <dbReference type="EMBL" id="WUR11926.1"/>
    </source>
</evidence>
<dbReference type="Pfam" id="PF07589">
    <property type="entry name" value="PEP-CTERM"/>
    <property type="match status" value="1"/>
</dbReference>
<accession>A0ABZ1UIK3</accession>
<dbReference type="PROSITE" id="PS51257">
    <property type="entry name" value="PROKAR_LIPOPROTEIN"/>
    <property type="match status" value="1"/>
</dbReference>
<feature type="chain" id="PRO_5045545552" evidence="1">
    <location>
        <begin position="23"/>
        <end position="277"/>
    </location>
</feature>
<evidence type="ECO:0000256" key="1">
    <source>
        <dbReference type="SAM" id="SignalP"/>
    </source>
</evidence>
<protein>
    <submittedName>
        <fullName evidence="3">PEP-CTERM sorting domain-containing protein</fullName>
    </submittedName>
</protein>
<sequence length="277" mass="29631">MKIRASLFATVALLSSACPAMAESTVHFSVGPVTYTLVDLAPDDGIAPSLTFGNFETPRIRAEYSKIGAGAWDGVLAGSSTVYGDPLLPGEDATSFKSSGNSTSHAAISDWRDPATLRISLDGHIDRRGEKASAEAKLYTGAMVFELSPNTAVRFAVKTRVDALLNEDPQALSGLYTYANLAVHRAGEDWWPAEDAFHGYYGTSENPVVHQSVTLVQSLHNASADFLFGAVELNTEISLFSQGRVPSVPEPATWATLAGGLGLLGLYRRRVHRSSTR</sequence>